<dbReference type="OrthoDB" id="6616618at2759"/>
<dbReference type="InParanoid" id="A0A482X6W2"/>
<protein>
    <submittedName>
        <fullName evidence="1">Uncharacterized protein</fullName>
    </submittedName>
</protein>
<name>A0A482X6W2_LAOST</name>
<comment type="caution">
    <text evidence="1">The sequence shown here is derived from an EMBL/GenBank/DDBJ whole genome shotgun (WGS) entry which is preliminary data.</text>
</comment>
<dbReference type="STRING" id="195883.A0A482X6W2"/>
<dbReference type="EMBL" id="QKKF02017260">
    <property type="protein sequence ID" value="RZF41021.1"/>
    <property type="molecule type" value="Genomic_DNA"/>
</dbReference>
<accession>A0A482X6W2</accession>
<reference evidence="1 2" key="1">
    <citation type="journal article" date="2017" name="Gigascience">
        <title>Genome sequence of the small brown planthopper, Laodelphax striatellus.</title>
        <authorList>
            <person name="Zhu J."/>
            <person name="Jiang F."/>
            <person name="Wang X."/>
            <person name="Yang P."/>
            <person name="Bao Y."/>
            <person name="Zhao W."/>
            <person name="Wang W."/>
            <person name="Lu H."/>
            <person name="Wang Q."/>
            <person name="Cui N."/>
            <person name="Li J."/>
            <person name="Chen X."/>
            <person name="Luo L."/>
            <person name="Yu J."/>
            <person name="Kang L."/>
            <person name="Cui F."/>
        </authorList>
    </citation>
    <scope>NUCLEOTIDE SEQUENCE [LARGE SCALE GENOMIC DNA]</scope>
    <source>
        <strain evidence="1">Lst14</strain>
    </source>
</reference>
<evidence type="ECO:0000313" key="1">
    <source>
        <dbReference type="EMBL" id="RZF41021.1"/>
    </source>
</evidence>
<organism evidence="1 2">
    <name type="scientific">Laodelphax striatellus</name>
    <name type="common">Small brown planthopper</name>
    <name type="synonym">Delphax striatella</name>
    <dbReference type="NCBI Taxonomy" id="195883"/>
    <lineage>
        <taxon>Eukaryota</taxon>
        <taxon>Metazoa</taxon>
        <taxon>Ecdysozoa</taxon>
        <taxon>Arthropoda</taxon>
        <taxon>Hexapoda</taxon>
        <taxon>Insecta</taxon>
        <taxon>Pterygota</taxon>
        <taxon>Neoptera</taxon>
        <taxon>Paraneoptera</taxon>
        <taxon>Hemiptera</taxon>
        <taxon>Auchenorrhyncha</taxon>
        <taxon>Fulgoroidea</taxon>
        <taxon>Delphacidae</taxon>
        <taxon>Criomorphinae</taxon>
        <taxon>Laodelphax</taxon>
    </lineage>
</organism>
<keyword evidence="2" id="KW-1185">Reference proteome</keyword>
<proteinExistence type="predicted"/>
<dbReference type="AlphaFoldDB" id="A0A482X6W2"/>
<gene>
    <name evidence="1" type="ORF">LSTR_LSTR002653</name>
</gene>
<dbReference type="Proteomes" id="UP000291343">
    <property type="component" value="Unassembled WGS sequence"/>
</dbReference>
<evidence type="ECO:0000313" key="2">
    <source>
        <dbReference type="Proteomes" id="UP000291343"/>
    </source>
</evidence>
<sequence>MGTDIIAALLLEEEGDDDDTLINLVERSSISQIYKTRSSEGAYNLLIKNHLMKGDGESFVKFLRLNKDQFNFVLELVKEEASKPPFSAVESPITPEEKLALTLRDDAHISSKLGMGNGRMMMDMNL</sequence>